<evidence type="ECO:0000313" key="2">
    <source>
        <dbReference type="EMBL" id="KAL0105582.1"/>
    </source>
</evidence>
<dbReference type="AlphaFoldDB" id="A0AAW2EV85"/>
<reference evidence="2 3" key="1">
    <citation type="submission" date="2023-03" db="EMBL/GenBank/DDBJ databases">
        <title>High recombination rates correlate with genetic variation in Cardiocondyla obscurior ants.</title>
        <authorList>
            <person name="Errbii M."/>
        </authorList>
    </citation>
    <scope>NUCLEOTIDE SEQUENCE [LARGE SCALE GENOMIC DNA]</scope>
    <source>
        <strain evidence="2">Alpha-2009</strain>
        <tissue evidence="2">Whole body</tissue>
    </source>
</reference>
<evidence type="ECO:0000256" key="1">
    <source>
        <dbReference type="SAM" id="MobiDB-lite"/>
    </source>
</evidence>
<proteinExistence type="predicted"/>
<dbReference type="Proteomes" id="UP001430953">
    <property type="component" value="Unassembled WGS sequence"/>
</dbReference>
<gene>
    <name evidence="2" type="ORF">PUN28_015814</name>
</gene>
<feature type="compositionally biased region" description="Basic and acidic residues" evidence="1">
    <location>
        <begin position="68"/>
        <end position="77"/>
    </location>
</feature>
<keyword evidence="3" id="KW-1185">Reference proteome</keyword>
<feature type="region of interest" description="Disordered" evidence="1">
    <location>
        <begin position="34"/>
        <end position="85"/>
    </location>
</feature>
<comment type="caution">
    <text evidence="2">The sequence shown here is derived from an EMBL/GenBank/DDBJ whole genome shotgun (WGS) entry which is preliminary data.</text>
</comment>
<name>A0AAW2EV85_9HYME</name>
<feature type="compositionally biased region" description="Basic residues" evidence="1">
    <location>
        <begin position="47"/>
        <end position="67"/>
    </location>
</feature>
<dbReference type="EMBL" id="JADYXP020000018">
    <property type="protein sequence ID" value="KAL0105582.1"/>
    <property type="molecule type" value="Genomic_DNA"/>
</dbReference>
<protein>
    <submittedName>
        <fullName evidence="2">Uncharacterized protein</fullName>
    </submittedName>
</protein>
<accession>A0AAW2EV85</accession>
<evidence type="ECO:0000313" key="3">
    <source>
        <dbReference type="Proteomes" id="UP001430953"/>
    </source>
</evidence>
<sequence length="121" mass="14078">MPLRHVPRNFRRQGRVSAAQLCYVKRTSIAGSKGTESCLRKIATRPTHTRRTRRSRKSSQKTRKRPRRVTENRERTTELSAGSTSKWTRRSSCLRVVVNASQLDCIGKRPRVFTYKSSNRF</sequence>
<organism evidence="2 3">
    <name type="scientific">Cardiocondyla obscurior</name>
    <dbReference type="NCBI Taxonomy" id="286306"/>
    <lineage>
        <taxon>Eukaryota</taxon>
        <taxon>Metazoa</taxon>
        <taxon>Ecdysozoa</taxon>
        <taxon>Arthropoda</taxon>
        <taxon>Hexapoda</taxon>
        <taxon>Insecta</taxon>
        <taxon>Pterygota</taxon>
        <taxon>Neoptera</taxon>
        <taxon>Endopterygota</taxon>
        <taxon>Hymenoptera</taxon>
        <taxon>Apocrita</taxon>
        <taxon>Aculeata</taxon>
        <taxon>Formicoidea</taxon>
        <taxon>Formicidae</taxon>
        <taxon>Myrmicinae</taxon>
        <taxon>Cardiocondyla</taxon>
    </lineage>
</organism>